<dbReference type="InterPro" id="IPR050895">
    <property type="entry name" value="XK-related_scramblase"/>
</dbReference>
<evidence type="ECO:0000256" key="7">
    <source>
        <dbReference type="RuleBase" id="RU910716"/>
    </source>
</evidence>
<dbReference type="PANTHER" id="PTHR16024">
    <property type="entry name" value="XK-RELATED PROTEIN"/>
    <property type="match status" value="1"/>
</dbReference>
<sequence length="172" mass="18935">MAAKSDGTAVSLQNDIPPTCLPGLEKRSPQWRPVGKEYSLLDCCWTLCALLVFFSDGASDLWLAADYYLRRDYWWFALTLVFIIIPSVVVQVLSFRWFAYDYSDANGSGTAAAAMVAASNAESHFSTKDSDQRGAGRSAAVTGTRSSAESCCRACVWLFQSIVHVLQLAQVW</sequence>
<keyword evidence="9" id="KW-1185">Reference proteome</keyword>
<dbReference type="InterPro" id="IPR018629">
    <property type="entry name" value="XK-rel"/>
</dbReference>
<comment type="similarity">
    <text evidence="2 7">Belongs to the XK family.</text>
</comment>
<gene>
    <name evidence="8" type="ORF">M9458_046064</name>
</gene>
<reference evidence="8 9" key="1">
    <citation type="submission" date="2024-05" db="EMBL/GenBank/DDBJ databases">
        <title>Genome sequencing and assembly of Indian major carp, Cirrhinus mrigala (Hamilton, 1822).</title>
        <authorList>
            <person name="Mohindra V."/>
            <person name="Chowdhury L.M."/>
            <person name="Lal K."/>
            <person name="Jena J.K."/>
        </authorList>
    </citation>
    <scope>NUCLEOTIDE SEQUENCE [LARGE SCALE GENOMIC DNA]</scope>
    <source>
        <strain evidence="8">CM1030</strain>
        <tissue evidence="8">Blood</tissue>
    </source>
</reference>
<dbReference type="PANTHER" id="PTHR16024:SF25">
    <property type="entry name" value="XK-RELATED PROTEIN"/>
    <property type="match status" value="1"/>
</dbReference>
<dbReference type="EMBL" id="JAMKFB020000023">
    <property type="protein sequence ID" value="KAL0157988.1"/>
    <property type="molecule type" value="Genomic_DNA"/>
</dbReference>
<dbReference type="Proteomes" id="UP001529510">
    <property type="component" value="Unassembled WGS sequence"/>
</dbReference>
<dbReference type="AlphaFoldDB" id="A0ABD0N792"/>
<dbReference type="Pfam" id="PF09815">
    <property type="entry name" value="XK-related"/>
    <property type="match status" value="1"/>
</dbReference>
<evidence type="ECO:0000256" key="1">
    <source>
        <dbReference type="ARBA" id="ARBA00004651"/>
    </source>
</evidence>
<protein>
    <recommendedName>
        <fullName evidence="7">XK-related protein</fullName>
    </recommendedName>
</protein>
<evidence type="ECO:0000313" key="8">
    <source>
        <dbReference type="EMBL" id="KAL0157988.1"/>
    </source>
</evidence>
<evidence type="ECO:0000256" key="4">
    <source>
        <dbReference type="ARBA" id="ARBA00022692"/>
    </source>
</evidence>
<feature type="non-terminal residue" evidence="8">
    <location>
        <position position="172"/>
    </location>
</feature>
<name>A0ABD0N792_CIRMR</name>
<comment type="caution">
    <text evidence="8">The sequence shown here is derived from an EMBL/GenBank/DDBJ whole genome shotgun (WGS) entry which is preliminary data.</text>
</comment>
<keyword evidence="6 7" id="KW-0472">Membrane</keyword>
<evidence type="ECO:0000256" key="5">
    <source>
        <dbReference type="ARBA" id="ARBA00022989"/>
    </source>
</evidence>
<evidence type="ECO:0000256" key="6">
    <source>
        <dbReference type="ARBA" id="ARBA00023136"/>
    </source>
</evidence>
<dbReference type="GO" id="GO:0005886">
    <property type="term" value="C:plasma membrane"/>
    <property type="evidence" value="ECO:0007669"/>
    <property type="project" value="UniProtKB-SubCell"/>
</dbReference>
<accession>A0ABD0N792</accession>
<comment type="caution">
    <text evidence="7">Lacks conserved residue(s) required for the propagation of feature annotation.</text>
</comment>
<evidence type="ECO:0000256" key="3">
    <source>
        <dbReference type="ARBA" id="ARBA00022475"/>
    </source>
</evidence>
<proteinExistence type="inferred from homology"/>
<comment type="subcellular location">
    <subcellularLocation>
        <location evidence="1">Cell membrane</location>
        <topology evidence="1">Multi-pass membrane protein</topology>
    </subcellularLocation>
    <subcellularLocation>
        <location evidence="7">Membrane</location>
        <topology evidence="7">Multi-pass membrane protein</topology>
    </subcellularLocation>
</comment>
<organism evidence="8 9">
    <name type="scientific">Cirrhinus mrigala</name>
    <name type="common">Mrigala</name>
    <dbReference type="NCBI Taxonomy" id="683832"/>
    <lineage>
        <taxon>Eukaryota</taxon>
        <taxon>Metazoa</taxon>
        <taxon>Chordata</taxon>
        <taxon>Craniata</taxon>
        <taxon>Vertebrata</taxon>
        <taxon>Euteleostomi</taxon>
        <taxon>Actinopterygii</taxon>
        <taxon>Neopterygii</taxon>
        <taxon>Teleostei</taxon>
        <taxon>Ostariophysi</taxon>
        <taxon>Cypriniformes</taxon>
        <taxon>Cyprinidae</taxon>
        <taxon>Labeoninae</taxon>
        <taxon>Labeonini</taxon>
        <taxon>Cirrhinus</taxon>
    </lineage>
</organism>
<evidence type="ECO:0000313" key="9">
    <source>
        <dbReference type="Proteomes" id="UP001529510"/>
    </source>
</evidence>
<feature type="transmembrane region" description="Helical" evidence="7">
    <location>
        <begin position="74"/>
        <end position="93"/>
    </location>
</feature>
<keyword evidence="4 7" id="KW-0812">Transmembrane</keyword>
<keyword evidence="5 7" id="KW-1133">Transmembrane helix</keyword>
<keyword evidence="3" id="KW-1003">Cell membrane</keyword>
<evidence type="ECO:0000256" key="2">
    <source>
        <dbReference type="ARBA" id="ARBA00008789"/>
    </source>
</evidence>